<keyword evidence="2" id="KW-1185">Reference proteome</keyword>
<dbReference type="EMBL" id="JARK01000005">
    <property type="protein sequence ID" value="EYC46186.1"/>
    <property type="molecule type" value="Genomic_DNA"/>
</dbReference>
<accession>A0A016X2X6</accession>
<evidence type="ECO:0000313" key="1">
    <source>
        <dbReference type="EMBL" id="EYC46186.1"/>
    </source>
</evidence>
<dbReference type="AlphaFoldDB" id="A0A016X2X6"/>
<proteinExistence type="predicted"/>
<dbReference type="Proteomes" id="UP000024635">
    <property type="component" value="Unassembled WGS sequence"/>
</dbReference>
<sequence length="86" mass="9664">MGVATDAPWVRALRGSDAYGFDMTSHIPYCPENAFPMTLLPLNNSLYITDSMPSFIYSAIHCNSFIHVFISSRKCFALTNEKAKIR</sequence>
<name>A0A016X2X6_9BILA</name>
<protein>
    <submittedName>
        <fullName evidence="1">Uncharacterized protein</fullName>
    </submittedName>
</protein>
<organism evidence="1 2">
    <name type="scientific">Ancylostoma ceylanicum</name>
    <dbReference type="NCBI Taxonomy" id="53326"/>
    <lineage>
        <taxon>Eukaryota</taxon>
        <taxon>Metazoa</taxon>
        <taxon>Ecdysozoa</taxon>
        <taxon>Nematoda</taxon>
        <taxon>Chromadorea</taxon>
        <taxon>Rhabditida</taxon>
        <taxon>Rhabditina</taxon>
        <taxon>Rhabditomorpha</taxon>
        <taxon>Strongyloidea</taxon>
        <taxon>Ancylostomatidae</taxon>
        <taxon>Ancylostomatinae</taxon>
        <taxon>Ancylostoma</taxon>
    </lineage>
</organism>
<evidence type="ECO:0000313" key="2">
    <source>
        <dbReference type="Proteomes" id="UP000024635"/>
    </source>
</evidence>
<gene>
    <name evidence="1" type="primary">Acey_s0405.g874</name>
    <name evidence="1" type="ORF">Y032_0405g874</name>
</gene>
<reference evidence="2" key="1">
    <citation type="journal article" date="2015" name="Nat. Genet.">
        <title>The genome and transcriptome of the zoonotic hookworm Ancylostoma ceylanicum identify infection-specific gene families.</title>
        <authorList>
            <person name="Schwarz E.M."/>
            <person name="Hu Y."/>
            <person name="Antoshechkin I."/>
            <person name="Miller M.M."/>
            <person name="Sternberg P.W."/>
            <person name="Aroian R.V."/>
        </authorList>
    </citation>
    <scope>NUCLEOTIDE SEQUENCE</scope>
    <source>
        <strain evidence="2">HY135</strain>
    </source>
</reference>
<comment type="caution">
    <text evidence="1">The sequence shown here is derived from an EMBL/GenBank/DDBJ whole genome shotgun (WGS) entry which is preliminary data.</text>
</comment>